<dbReference type="FunFam" id="2.60.120.1440:FF:000001">
    <property type="entry name" value="Putative anti-sigma factor"/>
    <property type="match status" value="1"/>
</dbReference>
<dbReference type="Gene3D" id="3.55.50.30">
    <property type="match status" value="1"/>
</dbReference>
<dbReference type="STRING" id="1391627.SAMN05216464_102307"/>
<dbReference type="PANTHER" id="PTHR30273">
    <property type="entry name" value="PERIPLASMIC SIGNAL SENSOR AND SIGMA FACTOR ACTIVATOR FECR-RELATED"/>
    <property type="match status" value="1"/>
</dbReference>
<dbReference type="AlphaFoldDB" id="A0A1G6WVC0"/>
<keyword evidence="1" id="KW-0812">Transmembrane</keyword>
<evidence type="ECO:0000259" key="3">
    <source>
        <dbReference type="Pfam" id="PF16344"/>
    </source>
</evidence>
<protein>
    <submittedName>
        <fullName evidence="4">FecR family protein</fullName>
    </submittedName>
</protein>
<keyword evidence="1" id="KW-1133">Transmembrane helix</keyword>
<dbReference type="Gene3D" id="2.60.120.1440">
    <property type="match status" value="1"/>
</dbReference>
<evidence type="ECO:0000256" key="1">
    <source>
        <dbReference type="SAM" id="Phobius"/>
    </source>
</evidence>
<sequence>MNELQKEYFVGILTKYRLGTATKEEINFLETYYNTFELSEDLITDENEESYLQLKDSIKLAVDKRITPRAPAIVTSLRFAWVKYAAAALILISLTIGGFLLVRKNNKQQLAANEYKGIVPGSNKAMLTLANGKRIALDDATKGEIAKQAGITITKTADGQIVYQAARNTGSDEAFQNTISTPKGGQYKVILPDGTQVWLNAASSLSYPTLFKGNERMVTLNGEAYFEVTKNPAMPFRVKSGVQLIQVLGTHFNVNAYADESTIKTTLLEGAVKITAGANTSIIAPGQQTEVNQTGEGAIAKHQVDVDKETAWKNGVFSFAGDDIRSVMRQVCRWYNIDVVYGDNLPKEKYYGEISRNSSLGGIFRILELNNVKFEVEGKTVKVSSAK</sequence>
<keyword evidence="5" id="KW-1185">Reference proteome</keyword>
<proteinExistence type="predicted"/>
<organism evidence="4 5">
    <name type="scientific">Mucilaginibacter pineti</name>
    <dbReference type="NCBI Taxonomy" id="1391627"/>
    <lineage>
        <taxon>Bacteria</taxon>
        <taxon>Pseudomonadati</taxon>
        <taxon>Bacteroidota</taxon>
        <taxon>Sphingobacteriia</taxon>
        <taxon>Sphingobacteriales</taxon>
        <taxon>Sphingobacteriaceae</taxon>
        <taxon>Mucilaginibacter</taxon>
    </lineage>
</organism>
<keyword evidence="1" id="KW-0472">Membrane</keyword>
<accession>A0A1G6WVC0</accession>
<dbReference type="InterPro" id="IPR032508">
    <property type="entry name" value="FecR_C"/>
</dbReference>
<dbReference type="PANTHER" id="PTHR30273:SF2">
    <property type="entry name" value="PROTEIN FECR"/>
    <property type="match status" value="1"/>
</dbReference>
<dbReference type="InterPro" id="IPR006860">
    <property type="entry name" value="FecR"/>
</dbReference>
<dbReference type="OrthoDB" id="1099963at2"/>
<feature type="domain" description="FecR protein" evidence="2">
    <location>
        <begin position="178"/>
        <end position="273"/>
    </location>
</feature>
<reference evidence="4 5" key="1">
    <citation type="submission" date="2016-10" db="EMBL/GenBank/DDBJ databases">
        <authorList>
            <person name="de Groot N.N."/>
        </authorList>
    </citation>
    <scope>NUCLEOTIDE SEQUENCE [LARGE SCALE GENOMIC DNA]</scope>
    <source>
        <strain evidence="4 5">47C3B</strain>
    </source>
</reference>
<dbReference type="Pfam" id="PF16344">
    <property type="entry name" value="FecR_C"/>
    <property type="match status" value="1"/>
</dbReference>
<dbReference type="Pfam" id="PF04773">
    <property type="entry name" value="FecR"/>
    <property type="match status" value="1"/>
</dbReference>
<dbReference type="Proteomes" id="UP000199072">
    <property type="component" value="Unassembled WGS sequence"/>
</dbReference>
<evidence type="ECO:0000259" key="2">
    <source>
        <dbReference type="Pfam" id="PF04773"/>
    </source>
</evidence>
<name>A0A1G6WVC0_9SPHI</name>
<gene>
    <name evidence="4" type="ORF">SAMN05216464_102307</name>
</gene>
<feature type="domain" description="Protein FecR C-terminal" evidence="3">
    <location>
        <begin position="317"/>
        <end position="383"/>
    </location>
</feature>
<dbReference type="EMBL" id="FNAI01000002">
    <property type="protein sequence ID" value="SDD69739.1"/>
    <property type="molecule type" value="Genomic_DNA"/>
</dbReference>
<dbReference type="GO" id="GO:0016989">
    <property type="term" value="F:sigma factor antagonist activity"/>
    <property type="evidence" value="ECO:0007669"/>
    <property type="project" value="TreeGrafter"/>
</dbReference>
<dbReference type="RefSeq" id="WP_091146066.1">
    <property type="nucleotide sequence ID" value="NZ_FNAI01000002.1"/>
</dbReference>
<evidence type="ECO:0000313" key="4">
    <source>
        <dbReference type="EMBL" id="SDD69739.1"/>
    </source>
</evidence>
<evidence type="ECO:0000313" key="5">
    <source>
        <dbReference type="Proteomes" id="UP000199072"/>
    </source>
</evidence>
<dbReference type="InterPro" id="IPR012373">
    <property type="entry name" value="Ferrdict_sens_TM"/>
</dbReference>
<feature type="transmembrane region" description="Helical" evidence="1">
    <location>
        <begin position="81"/>
        <end position="102"/>
    </location>
</feature>